<dbReference type="PANTHER" id="PTHR30221:SF1">
    <property type="entry name" value="SMALL-CONDUCTANCE MECHANOSENSITIVE CHANNEL"/>
    <property type="match status" value="1"/>
</dbReference>
<keyword evidence="8" id="KW-1185">Reference proteome</keyword>
<dbReference type="PANTHER" id="PTHR30221">
    <property type="entry name" value="SMALL-CONDUCTANCE MECHANOSENSITIVE CHANNEL"/>
    <property type="match status" value="1"/>
</dbReference>
<protein>
    <submittedName>
        <fullName evidence="7">Mechanosensitive ion channel</fullName>
    </submittedName>
</protein>
<feature type="transmembrane region" description="Helical" evidence="5">
    <location>
        <begin position="12"/>
        <end position="33"/>
    </location>
</feature>
<dbReference type="InterPro" id="IPR045275">
    <property type="entry name" value="MscS_archaea/bacteria_type"/>
</dbReference>
<evidence type="ECO:0000259" key="6">
    <source>
        <dbReference type="Pfam" id="PF00924"/>
    </source>
</evidence>
<dbReference type="RefSeq" id="WP_153511556.1">
    <property type="nucleotide sequence ID" value="NZ_CP045652.1"/>
</dbReference>
<organism evidence="7 8">
    <name type="scientific">Sphingobacterium zhuxiongii</name>
    <dbReference type="NCBI Taxonomy" id="2662364"/>
    <lineage>
        <taxon>Bacteria</taxon>
        <taxon>Pseudomonadati</taxon>
        <taxon>Bacteroidota</taxon>
        <taxon>Sphingobacteriia</taxon>
        <taxon>Sphingobacteriales</taxon>
        <taxon>Sphingobacteriaceae</taxon>
        <taxon>Sphingobacterium</taxon>
    </lineage>
</organism>
<evidence type="ECO:0000313" key="7">
    <source>
        <dbReference type="EMBL" id="QGA26706.1"/>
    </source>
</evidence>
<dbReference type="Proteomes" id="UP000326921">
    <property type="component" value="Chromosome"/>
</dbReference>
<dbReference type="AlphaFoldDB" id="A0A5Q0QB56"/>
<keyword evidence="2 5" id="KW-0812">Transmembrane</keyword>
<dbReference type="GO" id="GO:0008381">
    <property type="term" value="F:mechanosensitive monoatomic ion channel activity"/>
    <property type="evidence" value="ECO:0007669"/>
    <property type="project" value="InterPro"/>
</dbReference>
<keyword evidence="4 5" id="KW-0472">Membrane</keyword>
<evidence type="ECO:0000256" key="5">
    <source>
        <dbReference type="SAM" id="Phobius"/>
    </source>
</evidence>
<evidence type="ECO:0000256" key="4">
    <source>
        <dbReference type="ARBA" id="ARBA00023136"/>
    </source>
</evidence>
<proteinExistence type="predicted"/>
<accession>A0A5Q0QB56</accession>
<feature type="transmembrane region" description="Helical" evidence="5">
    <location>
        <begin position="91"/>
        <end position="110"/>
    </location>
</feature>
<dbReference type="KEGG" id="sphe:GFH32_10370"/>
<dbReference type="EMBL" id="CP045652">
    <property type="protein sequence ID" value="QGA26706.1"/>
    <property type="molecule type" value="Genomic_DNA"/>
</dbReference>
<dbReference type="Gene3D" id="1.10.287.1260">
    <property type="match status" value="1"/>
</dbReference>
<evidence type="ECO:0000256" key="3">
    <source>
        <dbReference type="ARBA" id="ARBA00022989"/>
    </source>
</evidence>
<evidence type="ECO:0000256" key="1">
    <source>
        <dbReference type="ARBA" id="ARBA00004370"/>
    </source>
</evidence>
<comment type="subcellular location">
    <subcellularLocation>
        <location evidence="1">Membrane</location>
    </subcellularLocation>
</comment>
<evidence type="ECO:0000256" key="2">
    <source>
        <dbReference type="ARBA" id="ARBA00022692"/>
    </source>
</evidence>
<dbReference type="InterPro" id="IPR006685">
    <property type="entry name" value="MscS_channel_2nd"/>
</dbReference>
<dbReference type="GO" id="GO:0016020">
    <property type="term" value="C:membrane"/>
    <property type="evidence" value="ECO:0007669"/>
    <property type="project" value="UniProtKB-SubCell"/>
</dbReference>
<sequence length="293" mass="33409">MIAKAEDNKPKFPYVFFLKVLFVIGLLAADYYFKAELSREADIKQVMRGLYTFLIPSIFLSFVRFIVIVLYNARHKHRAVRGNFVLGVNRLTAVLNVVFGLIALLVSFGINPKDFITGLTIVAMAIAVLFRDYITNMISGLIVMFSEQLSVGDRIKVGEHRGRIVDITFANLVLQDEEDDIIMVPNNLVFTATFMNLSAHQSTLFTVRFELPLLASLHIEELEQALKDSLTTHPNLSDKPEDFQLKVIELGKDFVRYKLDLHAVSNSNRMHRQLENEILKEVIKFERSVLKSS</sequence>
<dbReference type="Pfam" id="PF00924">
    <property type="entry name" value="MS_channel_2nd"/>
    <property type="match status" value="1"/>
</dbReference>
<dbReference type="InterPro" id="IPR010920">
    <property type="entry name" value="LSM_dom_sf"/>
</dbReference>
<dbReference type="SUPFAM" id="SSF50182">
    <property type="entry name" value="Sm-like ribonucleoproteins"/>
    <property type="match status" value="1"/>
</dbReference>
<dbReference type="InterPro" id="IPR023408">
    <property type="entry name" value="MscS_beta-dom_sf"/>
</dbReference>
<feature type="domain" description="Mechanosensitive ion channel MscS" evidence="6">
    <location>
        <begin position="132"/>
        <end position="198"/>
    </location>
</feature>
<feature type="transmembrane region" description="Helical" evidence="5">
    <location>
        <begin position="53"/>
        <end position="71"/>
    </location>
</feature>
<feature type="transmembrane region" description="Helical" evidence="5">
    <location>
        <begin position="116"/>
        <end position="134"/>
    </location>
</feature>
<gene>
    <name evidence="7" type="ORF">GFH32_10370</name>
</gene>
<dbReference type="Gene3D" id="2.30.30.60">
    <property type="match status" value="1"/>
</dbReference>
<evidence type="ECO:0000313" key="8">
    <source>
        <dbReference type="Proteomes" id="UP000326921"/>
    </source>
</evidence>
<reference evidence="7 8" key="1">
    <citation type="submission" date="2019-10" db="EMBL/GenBank/DDBJ databases">
        <authorList>
            <person name="Dong K."/>
        </authorList>
    </citation>
    <scope>NUCLEOTIDE SEQUENCE [LARGE SCALE GENOMIC DNA]</scope>
    <source>
        <strain evidence="8">dk4302</strain>
    </source>
</reference>
<name>A0A5Q0QB56_9SPHI</name>
<keyword evidence="3 5" id="KW-1133">Transmembrane helix</keyword>